<dbReference type="OrthoDB" id="677051at2"/>
<name>C6Y0I9_PEDHD</name>
<evidence type="ECO:0000313" key="2">
    <source>
        <dbReference type="Proteomes" id="UP000000852"/>
    </source>
</evidence>
<evidence type="ECO:0000313" key="1">
    <source>
        <dbReference type="EMBL" id="ACU02750.1"/>
    </source>
</evidence>
<dbReference type="AlphaFoldDB" id="C6Y0I9"/>
<dbReference type="NCBIfam" id="TIGR04019">
    <property type="entry name" value="B_thiol_YtxJ"/>
    <property type="match status" value="1"/>
</dbReference>
<proteinExistence type="predicted"/>
<gene>
    <name evidence="1" type="ordered locus">Phep_0526</name>
</gene>
<dbReference type="HOGENOM" id="CLU_153787_0_0_10"/>
<protein>
    <recommendedName>
        <fullName evidence="3">General stress protein</fullName>
    </recommendedName>
</protein>
<dbReference type="RefSeq" id="WP_012780703.1">
    <property type="nucleotide sequence ID" value="NC_013061.1"/>
</dbReference>
<keyword evidence="2" id="KW-1185">Reference proteome</keyword>
<sequence length="111" mass="12734">MQWKNITNPEQVSEIQQQEGYSLIFKHSTRCSVSSMAKRRFEMDWSVIPENTRLYFLDLISYRAISAQIADTFQVQHESPQILVVKNGDCILDASHSDISAEEVAEVINNN</sequence>
<accession>C6Y0I9</accession>
<dbReference type="eggNOG" id="COG3118">
    <property type="taxonomic scope" value="Bacteria"/>
</dbReference>
<organism evidence="1 2">
    <name type="scientific">Pedobacter heparinus (strain ATCC 13125 / DSM 2366 / CIP 104194 / JCM 7457 / NBRC 12017 / NCIMB 9290 / NRRL B-14731 / HIM 762-3)</name>
    <dbReference type="NCBI Taxonomy" id="485917"/>
    <lineage>
        <taxon>Bacteria</taxon>
        <taxon>Pseudomonadati</taxon>
        <taxon>Bacteroidota</taxon>
        <taxon>Sphingobacteriia</taxon>
        <taxon>Sphingobacteriales</taxon>
        <taxon>Sphingobacteriaceae</taxon>
        <taxon>Pedobacter</taxon>
    </lineage>
</organism>
<reference evidence="1 2" key="1">
    <citation type="journal article" date="2009" name="Stand. Genomic Sci.">
        <title>Complete genome sequence of Pedobacter heparinus type strain (HIM 762-3).</title>
        <authorList>
            <person name="Han C."/>
            <person name="Spring S."/>
            <person name="Lapidus A."/>
            <person name="Del Rio T.G."/>
            <person name="Tice H."/>
            <person name="Copeland A."/>
            <person name="Cheng J.F."/>
            <person name="Lucas S."/>
            <person name="Chen F."/>
            <person name="Nolan M."/>
            <person name="Bruce D."/>
            <person name="Goodwin L."/>
            <person name="Pitluck S."/>
            <person name="Ivanova N."/>
            <person name="Mavromatis K."/>
            <person name="Mikhailova N."/>
            <person name="Pati A."/>
            <person name="Chen A."/>
            <person name="Palaniappan K."/>
            <person name="Land M."/>
            <person name="Hauser L."/>
            <person name="Chang Y.J."/>
            <person name="Jeffries C.C."/>
            <person name="Saunders E."/>
            <person name="Chertkov O."/>
            <person name="Brettin T."/>
            <person name="Goker M."/>
            <person name="Rohde M."/>
            <person name="Bristow J."/>
            <person name="Eisen J.A."/>
            <person name="Markowitz V."/>
            <person name="Hugenholtz P."/>
            <person name="Kyrpides N.C."/>
            <person name="Klenk H.P."/>
            <person name="Detter J.C."/>
        </authorList>
    </citation>
    <scope>NUCLEOTIDE SEQUENCE [LARGE SCALE GENOMIC DNA]</scope>
    <source>
        <strain evidence="2">ATCC 13125 / DSM 2366 / CIP 104194 / JCM 7457 / NBRC 12017 / NCIMB 9290 / NRRL B-14731 / HIM 762-3</strain>
    </source>
</reference>
<dbReference type="EMBL" id="CP001681">
    <property type="protein sequence ID" value="ACU02750.1"/>
    <property type="molecule type" value="Genomic_DNA"/>
</dbReference>
<dbReference type="Proteomes" id="UP000000852">
    <property type="component" value="Chromosome"/>
</dbReference>
<dbReference type="InterPro" id="IPR022551">
    <property type="entry name" value="BrxC"/>
</dbReference>
<dbReference type="Pfam" id="PF11009">
    <property type="entry name" value="BrxC"/>
    <property type="match status" value="1"/>
</dbReference>
<dbReference type="STRING" id="485917.Phep_0526"/>
<evidence type="ECO:0008006" key="3">
    <source>
        <dbReference type="Google" id="ProtNLM"/>
    </source>
</evidence>
<dbReference type="KEGG" id="phe:Phep_0526"/>
<dbReference type="Gene3D" id="3.40.30.10">
    <property type="entry name" value="Glutaredoxin"/>
    <property type="match status" value="1"/>
</dbReference>